<accession>A0A316V646</accession>
<feature type="compositionally biased region" description="Basic residues" evidence="3">
    <location>
        <begin position="45"/>
        <end position="54"/>
    </location>
</feature>
<evidence type="ECO:0000256" key="1">
    <source>
        <dbReference type="ARBA" id="ARBA00022884"/>
    </source>
</evidence>
<dbReference type="GO" id="GO:0005730">
    <property type="term" value="C:nucleolus"/>
    <property type="evidence" value="ECO:0007669"/>
    <property type="project" value="TreeGrafter"/>
</dbReference>
<feature type="region of interest" description="Disordered" evidence="3">
    <location>
        <begin position="1"/>
        <end position="63"/>
    </location>
</feature>
<keyword evidence="1 2" id="KW-0694">RNA-binding</keyword>
<dbReference type="PANTHER" id="PTHR23236:SF11">
    <property type="entry name" value="EUKARYOTIC TRANSLATION INITIATION FACTOR 4H"/>
    <property type="match status" value="1"/>
</dbReference>
<dbReference type="GO" id="GO:0003723">
    <property type="term" value="F:RNA binding"/>
    <property type="evidence" value="ECO:0007669"/>
    <property type="project" value="UniProtKB-UniRule"/>
</dbReference>
<evidence type="ECO:0000256" key="2">
    <source>
        <dbReference type="PROSITE-ProRule" id="PRU00176"/>
    </source>
</evidence>
<dbReference type="Proteomes" id="UP000245771">
    <property type="component" value="Unassembled WGS sequence"/>
</dbReference>
<keyword evidence="6" id="KW-1185">Reference proteome</keyword>
<evidence type="ECO:0000313" key="5">
    <source>
        <dbReference type="EMBL" id="PWN31951.1"/>
    </source>
</evidence>
<dbReference type="InterPro" id="IPR000504">
    <property type="entry name" value="RRM_dom"/>
</dbReference>
<dbReference type="PROSITE" id="PS50102">
    <property type="entry name" value="RRM"/>
    <property type="match status" value="1"/>
</dbReference>
<dbReference type="SUPFAM" id="SSF54928">
    <property type="entry name" value="RNA-binding domain, RBD"/>
    <property type="match status" value="1"/>
</dbReference>
<feature type="domain" description="RRM" evidence="4">
    <location>
        <begin position="236"/>
        <end position="334"/>
    </location>
</feature>
<proteinExistence type="predicted"/>
<feature type="compositionally biased region" description="Acidic residues" evidence="3">
    <location>
        <begin position="20"/>
        <end position="29"/>
    </location>
</feature>
<feature type="non-terminal residue" evidence="5">
    <location>
        <position position="334"/>
    </location>
</feature>
<dbReference type="PANTHER" id="PTHR23236">
    <property type="entry name" value="EUKARYOTIC TRANSLATION INITIATION FACTOR 4B/4H"/>
    <property type="match status" value="1"/>
</dbReference>
<dbReference type="EMBL" id="KZ819606">
    <property type="protein sequence ID" value="PWN31951.1"/>
    <property type="molecule type" value="Genomic_DNA"/>
</dbReference>
<dbReference type="RefSeq" id="XP_025352253.1">
    <property type="nucleotide sequence ID" value="XM_025496759.1"/>
</dbReference>
<evidence type="ECO:0000256" key="3">
    <source>
        <dbReference type="SAM" id="MobiDB-lite"/>
    </source>
</evidence>
<gene>
    <name evidence="5" type="ORF">FA14DRAFT_126732</name>
</gene>
<reference evidence="5 6" key="1">
    <citation type="journal article" date="2018" name="Mol. Biol. Evol.">
        <title>Broad Genomic Sampling Reveals a Smut Pathogenic Ancestry of the Fungal Clade Ustilaginomycotina.</title>
        <authorList>
            <person name="Kijpornyongpan T."/>
            <person name="Mondo S.J."/>
            <person name="Barry K."/>
            <person name="Sandor L."/>
            <person name="Lee J."/>
            <person name="Lipzen A."/>
            <person name="Pangilinan J."/>
            <person name="LaButti K."/>
            <person name="Hainaut M."/>
            <person name="Henrissat B."/>
            <person name="Grigoriev I.V."/>
            <person name="Spatafora J.W."/>
            <person name="Aime M.C."/>
        </authorList>
    </citation>
    <scope>NUCLEOTIDE SEQUENCE [LARGE SCALE GENOMIC DNA]</scope>
    <source>
        <strain evidence="5 6">MCA 3882</strain>
    </source>
</reference>
<dbReference type="InParanoid" id="A0A316V646"/>
<dbReference type="InterPro" id="IPR035979">
    <property type="entry name" value="RBD_domain_sf"/>
</dbReference>
<name>A0A316V646_9BASI</name>
<sequence length="334" mass="37450">MLEEDPTTIEINDGESIVLSEEEDDDSQAESDPSKLVHETLLSKNAKKKEKKRKAIDDEPQEARDRRSIFVGNLPISLVKSRPGLKALQKHLIEQSPYPSATHIQSIRLRSIPFSKPTDDYEAPTGDYKEKKQTFLTGSQKRKVAFITQQLNEKADTVNAYITLSPLTEKRLATLKEQNDDSVVENLTAPALAALLARSAHGTTFEGRHLRVDIVTALLPSELIRSGSIDQESRRRTAFVGNMDFETKDEEVLTFFNALMIDERGQPPAIPKLDFSQCTKLPTPEKAYGESRVLEQPSWVQDVRIIRDSATQMGKGFGYVKFIDAACVDEIMAM</sequence>
<dbReference type="AlphaFoldDB" id="A0A316V646"/>
<protein>
    <recommendedName>
        <fullName evidence="4">RRM domain-containing protein</fullName>
    </recommendedName>
</protein>
<dbReference type="InterPro" id="IPR012677">
    <property type="entry name" value="Nucleotide-bd_a/b_plait_sf"/>
</dbReference>
<evidence type="ECO:0000313" key="6">
    <source>
        <dbReference type="Proteomes" id="UP000245771"/>
    </source>
</evidence>
<dbReference type="STRING" id="1280837.A0A316V646"/>
<dbReference type="Gene3D" id="3.30.70.330">
    <property type="match status" value="1"/>
</dbReference>
<dbReference type="GeneID" id="37018540"/>
<evidence type="ECO:0000259" key="4">
    <source>
        <dbReference type="PROSITE" id="PS50102"/>
    </source>
</evidence>
<dbReference type="OrthoDB" id="442677at2759"/>
<organism evidence="5 6">
    <name type="scientific">Meira miltonrushii</name>
    <dbReference type="NCBI Taxonomy" id="1280837"/>
    <lineage>
        <taxon>Eukaryota</taxon>
        <taxon>Fungi</taxon>
        <taxon>Dikarya</taxon>
        <taxon>Basidiomycota</taxon>
        <taxon>Ustilaginomycotina</taxon>
        <taxon>Exobasidiomycetes</taxon>
        <taxon>Exobasidiales</taxon>
        <taxon>Brachybasidiaceae</taxon>
        <taxon>Meira</taxon>
    </lineage>
</organism>